<gene>
    <name evidence="11" type="ORF">PV10_08088</name>
</gene>
<keyword evidence="7 9" id="KW-0067">ATP-binding</keyword>
<evidence type="ECO:0000256" key="1">
    <source>
        <dbReference type="ARBA" id="ARBA00004875"/>
    </source>
</evidence>
<dbReference type="OMA" id="NRIYVIM"/>
<dbReference type="Proteomes" id="UP000054302">
    <property type="component" value="Unassembled WGS sequence"/>
</dbReference>
<dbReference type="NCBIfam" id="TIGR01313">
    <property type="entry name" value="therm_gnt_kin"/>
    <property type="match status" value="1"/>
</dbReference>
<organism evidence="11 12">
    <name type="scientific">Exophiala mesophila</name>
    <name type="common">Black yeast-like fungus</name>
    <dbReference type="NCBI Taxonomy" id="212818"/>
    <lineage>
        <taxon>Eukaryota</taxon>
        <taxon>Fungi</taxon>
        <taxon>Dikarya</taxon>
        <taxon>Ascomycota</taxon>
        <taxon>Pezizomycotina</taxon>
        <taxon>Eurotiomycetes</taxon>
        <taxon>Chaetothyriomycetidae</taxon>
        <taxon>Chaetothyriales</taxon>
        <taxon>Herpotrichiellaceae</taxon>
        <taxon>Exophiala</taxon>
    </lineage>
</organism>
<dbReference type="VEuPathDB" id="FungiDB:PV10_08088"/>
<keyword evidence="4 9" id="KW-0808">Transferase</keyword>
<evidence type="ECO:0000256" key="9">
    <source>
        <dbReference type="RuleBase" id="RU363066"/>
    </source>
</evidence>
<evidence type="ECO:0000256" key="3">
    <source>
        <dbReference type="ARBA" id="ARBA00012054"/>
    </source>
</evidence>
<dbReference type="GO" id="GO:0005737">
    <property type="term" value="C:cytoplasm"/>
    <property type="evidence" value="ECO:0007669"/>
    <property type="project" value="TreeGrafter"/>
</dbReference>
<dbReference type="CDD" id="cd02021">
    <property type="entry name" value="GntK"/>
    <property type="match status" value="1"/>
</dbReference>
<evidence type="ECO:0000313" key="12">
    <source>
        <dbReference type="Proteomes" id="UP000054302"/>
    </source>
</evidence>
<evidence type="ECO:0000256" key="8">
    <source>
        <dbReference type="ARBA" id="ARBA00048090"/>
    </source>
</evidence>
<dbReference type="EC" id="2.7.1.12" evidence="3 9"/>
<dbReference type="SUPFAM" id="SSF52540">
    <property type="entry name" value="P-loop containing nucleoside triphosphate hydrolases"/>
    <property type="match status" value="1"/>
</dbReference>
<keyword evidence="5 9" id="KW-0547">Nucleotide-binding</keyword>
<dbReference type="GO" id="GO:0005524">
    <property type="term" value="F:ATP binding"/>
    <property type="evidence" value="ECO:0007669"/>
    <property type="project" value="UniProtKB-KW"/>
</dbReference>
<dbReference type="EMBL" id="KN847525">
    <property type="protein sequence ID" value="KIV88403.1"/>
    <property type="molecule type" value="Genomic_DNA"/>
</dbReference>
<dbReference type="GeneID" id="27325933"/>
<dbReference type="OrthoDB" id="275177at2759"/>
<evidence type="ECO:0000256" key="10">
    <source>
        <dbReference type="SAM" id="MobiDB-lite"/>
    </source>
</evidence>
<evidence type="ECO:0000256" key="6">
    <source>
        <dbReference type="ARBA" id="ARBA00022777"/>
    </source>
</evidence>
<dbReference type="PANTHER" id="PTHR43442:SF3">
    <property type="entry name" value="GLUCONOKINASE-RELATED"/>
    <property type="match status" value="1"/>
</dbReference>
<dbReference type="HOGENOM" id="CLU_077168_0_1_1"/>
<protein>
    <recommendedName>
        <fullName evidence="3 9">Gluconokinase</fullName>
        <ecNumber evidence="3 9">2.7.1.12</ecNumber>
    </recommendedName>
</protein>
<comment type="catalytic activity">
    <reaction evidence="8 9">
        <text>D-gluconate + ATP = 6-phospho-D-gluconate + ADP + H(+)</text>
        <dbReference type="Rhea" id="RHEA:19433"/>
        <dbReference type="ChEBI" id="CHEBI:15378"/>
        <dbReference type="ChEBI" id="CHEBI:18391"/>
        <dbReference type="ChEBI" id="CHEBI:30616"/>
        <dbReference type="ChEBI" id="CHEBI:58759"/>
        <dbReference type="ChEBI" id="CHEBI:456216"/>
        <dbReference type="EC" id="2.7.1.12"/>
    </reaction>
</comment>
<evidence type="ECO:0000256" key="7">
    <source>
        <dbReference type="ARBA" id="ARBA00022840"/>
    </source>
</evidence>
<evidence type="ECO:0000256" key="4">
    <source>
        <dbReference type="ARBA" id="ARBA00022679"/>
    </source>
</evidence>
<name>A0A0D1ZNN3_EXOME</name>
<dbReference type="Pfam" id="PF13671">
    <property type="entry name" value="AAA_33"/>
    <property type="match status" value="1"/>
</dbReference>
<evidence type="ECO:0000256" key="2">
    <source>
        <dbReference type="ARBA" id="ARBA00008420"/>
    </source>
</evidence>
<comment type="similarity">
    <text evidence="2 9">Belongs to the gluconokinase GntK/GntV family.</text>
</comment>
<feature type="region of interest" description="Disordered" evidence="10">
    <location>
        <begin position="219"/>
        <end position="238"/>
    </location>
</feature>
<dbReference type="GO" id="GO:0005975">
    <property type="term" value="P:carbohydrate metabolic process"/>
    <property type="evidence" value="ECO:0007669"/>
    <property type="project" value="InterPro"/>
</dbReference>
<dbReference type="RefSeq" id="XP_016219977.1">
    <property type="nucleotide sequence ID" value="XM_016373066.1"/>
</dbReference>
<dbReference type="Gene3D" id="3.40.50.300">
    <property type="entry name" value="P-loop containing nucleotide triphosphate hydrolases"/>
    <property type="match status" value="1"/>
</dbReference>
<dbReference type="InterPro" id="IPR027417">
    <property type="entry name" value="P-loop_NTPase"/>
</dbReference>
<evidence type="ECO:0000256" key="5">
    <source>
        <dbReference type="ARBA" id="ARBA00022741"/>
    </source>
</evidence>
<keyword evidence="6 9" id="KW-0418">Kinase</keyword>
<evidence type="ECO:0000313" key="11">
    <source>
        <dbReference type="EMBL" id="KIV88403.1"/>
    </source>
</evidence>
<dbReference type="GO" id="GO:0046316">
    <property type="term" value="F:gluconokinase activity"/>
    <property type="evidence" value="ECO:0007669"/>
    <property type="project" value="UniProtKB-EC"/>
</dbReference>
<comment type="pathway">
    <text evidence="1 9">Carbohydrate acid metabolism; D-gluconate degradation.</text>
</comment>
<reference evidence="11 12" key="1">
    <citation type="submission" date="2015-01" db="EMBL/GenBank/DDBJ databases">
        <title>The Genome Sequence of Exophiala mesophila CBS40295.</title>
        <authorList>
            <consortium name="The Broad Institute Genomics Platform"/>
            <person name="Cuomo C."/>
            <person name="de Hoog S."/>
            <person name="Gorbushina A."/>
            <person name="Stielow B."/>
            <person name="Teixiera M."/>
            <person name="Abouelleil A."/>
            <person name="Chapman S.B."/>
            <person name="Priest M."/>
            <person name="Young S.K."/>
            <person name="Wortman J."/>
            <person name="Nusbaum C."/>
            <person name="Birren B."/>
        </authorList>
    </citation>
    <scope>NUCLEOTIDE SEQUENCE [LARGE SCALE GENOMIC DNA]</scope>
    <source>
        <strain evidence="11 12">CBS 40295</strain>
    </source>
</reference>
<proteinExistence type="inferred from homology"/>
<dbReference type="FunFam" id="3.40.50.300:FF:001607">
    <property type="entry name" value="Gluconokinase"/>
    <property type="match status" value="1"/>
</dbReference>
<dbReference type="STRING" id="212818.A0A0D1ZNN3"/>
<sequence length="238" mass="26855">MLSADRNPRSPSLRFPFHTASNPSTLPSVKMQVDSDQVEHIWIVTGPAGCGKTTVASFLAEQLDVPYIEGDDFHPLANKQKMSSGQPLTDADRWDWLITLREQAVQKLRTKNSVIVTCSALKHKYRDVIRVANYEHPSVQIHFIYLKLDEATLQQRVKERQGHYMKESMVHSQMTTLEEPEEDQEWDVLRVDVRQDKESVMHSALDKVRQKLSEYSSVSGLTNGASGVNGGNVVNGHS</sequence>
<keyword evidence="12" id="KW-1185">Reference proteome</keyword>
<dbReference type="UniPathway" id="UPA00792"/>
<dbReference type="InterPro" id="IPR006001">
    <property type="entry name" value="Therm_gnt_kin"/>
</dbReference>
<dbReference type="PANTHER" id="PTHR43442">
    <property type="entry name" value="GLUCONOKINASE-RELATED"/>
    <property type="match status" value="1"/>
</dbReference>
<accession>A0A0D1ZNN3</accession>
<dbReference type="AlphaFoldDB" id="A0A0D1ZNN3"/>